<evidence type="ECO:0000256" key="1">
    <source>
        <dbReference type="SAM" id="SignalP"/>
    </source>
</evidence>
<proteinExistence type="predicted"/>
<protein>
    <submittedName>
        <fullName evidence="2">Uncharacterized protein</fullName>
    </submittedName>
</protein>
<accession>A0ABT1RZQ5</accession>
<dbReference type="EMBL" id="JANFZH010000018">
    <property type="protein sequence ID" value="MCQ4840065.1"/>
    <property type="molecule type" value="Genomic_DNA"/>
</dbReference>
<dbReference type="RefSeq" id="WP_066866971.1">
    <property type="nucleotide sequence ID" value="NZ_CABKVV010000014.1"/>
</dbReference>
<dbReference type="GeneID" id="90533674"/>
<dbReference type="Proteomes" id="UP001524473">
    <property type="component" value="Unassembled WGS sequence"/>
</dbReference>
<evidence type="ECO:0000313" key="3">
    <source>
        <dbReference type="Proteomes" id="UP001524473"/>
    </source>
</evidence>
<evidence type="ECO:0000313" key="2">
    <source>
        <dbReference type="EMBL" id="MCQ4840065.1"/>
    </source>
</evidence>
<reference evidence="2 3" key="1">
    <citation type="submission" date="2022-06" db="EMBL/GenBank/DDBJ databases">
        <title>Isolation of gut microbiota from human fecal samples.</title>
        <authorList>
            <person name="Pamer E.G."/>
            <person name="Barat B."/>
            <person name="Waligurski E."/>
            <person name="Medina S."/>
            <person name="Paddock L."/>
            <person name="Mostad J."/>
        </authorList>
    </citation>
    <scope>NUCLEOTIDE SEQUENCE [LARGE SCALE GENOMIC DNA]</scope>
    <source>
        <strain evidence="2 3">DFI.9.73</strain>
    </source>
</reference>
<keyword evidence="3" id="KW-1185">Reference proteome</keyword>
<feature type="signal peptide" evidence="1">
    <location>
        <begin position="1"/>
        <end position="22"/>
    </location>
</feature>
<sequence>MKFAGKRILTGLLAAVMMAGLAAGCDSADPFSSPESVGSALSAQQENAETAEYVKSAMEAGNQLSSSTYFLADDGSVLTCQEKSWDGLAADSAAVEDKKKLAVSASGMTVFTLTKDGGLYYRQQKVADGVQDIAYATTNVNESGMFISGDKVFNIDCRDTGKINAALRESNPENYIDTGSGKTVARTAWNVNFQNLSSEQGAPVSGTLSGVAVDKHDFFLLNQAGQAFVCSGGGTDYMGMDCFQWEKMAMIGVANDMEEPALTIAGIQYDGTVMACGDYADEILSWGSLACLSMSDGMIVGLTKDGDLRMTGRYAEFMAPEVESWKNIAAVKVGSTAKIEAIVNAVDIDGKFYHLEYDRRWTELVSGVLDPEAGQAEKGAVWYKYAPDGTAYRVRDTGKWEPAKD</sequence>
<keyword evidence="1" id="KW-0732">Signal</keyword>
<feature type="chain" id="PRO_5047293493" evidence="1">
    <location>
        <begin position="23"/>
        <end position="405"/>
    </location>
</feature>
<gene>
    <name evidence="2" type="ORF">NE695_09065</name>
</gene>
<organism evidence="2 3">
    <name type="scientific">Neglectibacter timonensis</name>
    <dbReference type="NCBI Taxonomy" id="1776382"/>
    <lineage>
        <taxon>Bacteria</taxon>
        <taxon>Bacillati</taxon>
        <taxon>Bacillota</taxon>
        <taxon>Clostridia</taxon>
        <taxon>Eubacteriales</taxon>
        <taxon>Oscillospiraceae</taxon>
        <taxon>Neglectibacter</taxon>
    </lineage>
</organism>
<name>A0ABT1RZQ5_9FIRM</name>
<dbReference type="PROSITE" id="PS51257">
    <property type="entry name" value="PROKAR_LIPOPROTEIN"/>
    <property type="match status" value="1"/>
</dbReference>
<comment type="caution">
    <text evidence="2">The sequence shown here is derived from an EMBL/GenBank/DDBJ whole genome shotgun (WGS) entry which is preliminary data.</text>
</comment>